<keyword evidence="5" id="KW-1185">Reference proteome</keyword>
<dbReference type="InterPro" id="IPR016181">
    <property type="entry name" value="Acyl_CoA_acyltransferase"/>
</dbReference>
<dbReference type="InterPro" id="IPR050680">
    <property type="entry name" value="YpeA/RimI_acetyltransf"/>
</dbReference>
<evidence type="ECO:0000256" key="2">
    <source>
        <dbReference type="ARBA" id="ARBA00023315"/>
    </source>
</evidence>
<dbReference type="SUPFAM" id="SSF55729">
    <property type="entry name" value="Acyl-CoA N-acyltransferases (Nat)"/>
    <property type="match status" value="1"/>
</dbReference>
<feature type="domain" description="N-acetyltransferase" evidence="3">
    <location>
        <begin position="19"/>
        <end position="171"/>
    </location>
</feature>
<keyword evidence="1" id="KW-0808">Transferase</keyword>
<dbReference type="InterPro" id="IPR000182">
    <property type="entry name" value="GNAT_dom"/>
</dbReference>
<dbReference type="HOGENOM" id="CLU_013985_23_2_5"/>
<evidence type="ECO:0000313" key="4">
    <source>
        <dbReference type="EMBL" id="CDN46235.1"/>
    </source>
</evidence>
<keyword evidence="2" id="KW-0012">Acyltransferase</keyword>
<dbReference type="CDD" id="cd04301">
    <property type="entry name" value="NAT_SF"/>
    <property type="match status" value="1"/>
</dbReference>
<dbReference type="PANTHER" id="PTHR43420">
    <property type="entry name" value="ACETYLTRANSFERASE"/>
    <property type="match status" value="1"/>
</dbReference>
<dbReference type="eggNOG" id="COG0456">
    <property type="taxonomic scope" value="Bacteria"/>
</dbReference>
<organism evidence="4 5">
    <name type="scientific">Neorhizobium galegae bv. orientalis str. HAMBI 540</name>
    <dbReference type="NCBI Taxonomy" id="1028800"/>
    <lineage>
        <taxon>Bacteria</taxon>
        <taxon>Pseudomonadati</taxon>
        <taxon>Pseudomonadota</taxon>
        <taxon>Alphaproteobacteria</taxon>
        <taxon>Hyphomicrobiales</taxon>
        <taxon>Rhizobiaceae</taxon>
        <taxon>Rhizobium/Agrobacterium group</taxon>
        <taxon>Neorhizobium</taxon>
    </lineage>
</organism>
<dbReference type="AlphaFoldDB" id="A0A068SM70"/>
<sequence>MNVQTAPMLDDYLTWKPYFEVVPMEAGDCLEISELHGQRFPRQWSDGEFQNLLLQHNVFGFIARQTNAFFSKPLGGFVLSREAAGEAEILTVAVNEKFGRVGLGWRLMQAALREAASRGGESMFLEVEAANRPAVELYRKLGFRKVGERPAYYAGPDGTRSTALVMSRVLR</sequence>
<dbReference type="PANTHER" id="PTHR43420:SF12">
    <property type="entry name" value="N-ACETYLTRANSFERASE DOMAIN-CONTAINING PROTEIN"/>
    <property type="match status" value="1"/>
</dbReference>
<dbReference type="PROSITE" id="PS51186">
    <property type="entry name" value="GNAT"/>
    <property type="match status" value="1"/>
</dbReference>
<evidence type="ECO:0000256" key="1">
    <source>
        <dbReference type="ARBA" id="ARBA00022679"/>
    </source>
</evidence>
<gene>
    <name evidence="4" type="ORF">RG540_CH00370</name>
</gene>
<dbReference type="Proteomes" id="UP000028181">
    <property type="component" value="Chromosome I"/>
</dbReference>
<evidence type="ECO:0000259" key="3">
    <source>
        <dbReference type="PROSITE" id="PS51186"/>
    </source>
</evidence>
<dbReference type="KEGG" id="ngg:RG540_CH00370"/>
<name>A0A068SM70_NEOGA</name>
<reference evidence="5" key="1">
    <citation type="journal article" date="2014" name="BMC Genomics">
        <title>Genome sequencing of two Neorhizobium galegae strains reveals a noeT gene responsible for the unusual acetylation of the nodulation factors.</title>
        <authorList>
            <person name="Osterman J."/>
            <person name="Marsh J."/>
            <person name="Laine P.K."/>
            <person name="Zeng Z."/>
            <person name="Alatalo E."/>
            <person name="Sullivan J.T."/>
            <person name="Young J.P."/>
            <person name="Thomas-Oates J."/>
            <person name="Paulin L."/>
            <person name="Lindstrom K."/>
        </authorList>
    </citation>
    <scope>NUCLEOTIDE SEQUENCE [LARGE SCALE GENOMIC DNA]</scope>
    <source>
        <strain evidence="5">HAMBI 540</strain>
    </source>
</reference>
<evidence type="ECO:0000313" key="5">
    <source>
        <dbReference type="Proteomes" id="UP000028181"/>
    </source>
</evidence>
<dbReference type="Gene3D" id="3.40.630.30">
    <property type="match status" value="1"/>
</dbReference>
<accession>A0A068SM70</accession>
<proteinExistence type="predicted"/>
<dbReference type="GO" id="GO:0016747">
    <property type="term" value="F:acyltransferase activity, transferring groups other than amino-acyl groups"/>
    <property type="evidence" value="ECO:0007669"/>
    <property type="project" value="InterPro"/>
</dbReference>
<dbReference type="EMBL" id="HG938353">
    <property type="protein sequence ID" value="CDN46235.1"/>
    <property type="molecule type" value="Genomic_DNA"/>
</dbReference>
<protein>
    <recommendedName>
        <fullName evidence="3">N-acetyltransferase domain-containing protein</fullName>
    </recommendedName>
</protein>
<dbReference type="PATRIC" id="fig|1028800.3.peg.37"/>
<dbReference type="Pfam" id="PF00583">
    <property type="entry name" value="Acetyltransf_1"/>
    <property type="match status" value="1"/>
</dbReference>